<evidence type="ECO:0000256" key="9">
    <source>
        <dbReference type="ARBA" id="ARBA00023242"/>
    </source>
</evidence>
<sequence length="475" mass="53777">MSTTDFEPQPLSQPLNDKALSSLQDLIHENRQDQKLHDRLALAVQHLTDVTGVLNDRGYERKVKYAKEHARREEYHEEEDDEAARAHQAFQAKVESLTKKMDVSIRAIIDDQIWLEDLPDILRHTVNKAQNPTLSQQTEHNQSPTPIHSTRQSNGDGDMDADGDATELDESNRDQKPIFPSIVNPADTPHMLLVEALQKRSRDWASKSLTEKYAYNNSYKGFYRVLFDAKHPGESAPPMPNERLWFAAEEGREVISSQRQRPGSHEADDDGDEEDDEIEIASEKVRLKCPITLLPYVDPVTSARCNHSYEKTAIQEILQTTSDHVPWTPEQLAEFSRLDRHERSRRERQMRTPQVKCPECNVPLTAADLRPDPALKRRVQRVLAKARRNERDETATSDIEGDEVEDEDGEDAVRSGTQGRPLGLGSSPPLTSGRKNARDKAERVSSERNSTPSGSQHGLAARSRSRIVDVEDDLA</sequence>
<evidence type="ECO:0000313" key="14">
    <source>
        <dbReference type="Proteomes" id="UP000053617"/>
    </source>
</evidence>
<dbReference type="EMBL" id="KN847479">
    <property type="protein sequence ID" value="KIX03879.1"/>
    <property type="molecule type" value="Genomic_DNA"/>
</dbReference>
<accession>A0A0D2IDH8</accession>
<dbReference type="VEuPathDB" id="FungiDB:Z518_07432"/>
<dbReference type="InterPro" id="IPR013083">
    <property type="entry name" value="Znf_RING/FYVE/PHD"/>
</dbReference>
<feature type="compositionally biased region" description="Acidic residues" evidence="11">
    <location>
        <begin position="157"/>
        <end position="169"/>
    </location>
</feature>
<proteinExistence type="inferred from homology"/>
<dbReference type="OrthoDB" id="756301at2759"/>
<evidence type="ECO:0000256" key="6">
    <source>
        <dbReference type="ARBA" id="ARBA00022771"/>
    </source>
</evidence>
<keyword evidence="5" id="KW-0479">Metal-binding</keyword>
<comment type="pathway">
    <text evidence="2">Protein modification; protein sumoylation.</text>
</comment>
<dbReference type="AlphaFoldDB" id="A0A0D2IDH8"/>
<feature type="region of interest" description="Disordered" evidence="11">
    <location>
        <begin position="1"/>
        <end position="26"/>
    </location>
</feature>
<evidence type="ECO:0000256" key="11">
    <source>
        <dbReference type="SAM" id="MobiDB-lite"/>
    </source>
</evidence>
<dbReference type="GO" id="GO:0061665">
    <property type="term" value="F:SUMO ligase activity"/>
    <property type="evidence" value="ECO:0007669"/>
    <property type="project" value="TreeGrafter"/>
</dbReference>
<evidence type="ECO:0000256" key="10">
    <source>
        <dbReference type="PROSITE-ProRule" id="PRU00452"/>
    </source>
</evidence>
<evidence type="ECO:0000256" key="5">
    <source>
        <dbReference type="ARBA" id="ARBA00022723"/>
    </source>
</evidence>
<keyword evidence="7" id="KW-0833">Ubl conjugation pathway</keyword>
<dbReference type="GO" id="GO:0000724">
    <property type="term" value="P:double-strand break repair via homologous recombination"/>
    <property type="evidence" value="ECO:0007669"/>
    <property type="project" value="InterPro"/>
</dbReference>
<dbReference type="GO" id="GO:0016925">
    <property type="term" value="P:protein sumoylation"/>
    <property type="evidence" value="ECO:0007669"/>
    <property type="project" value="UniProtKB-UniPathway"/>
</dbReference>
<evidence type="ECO:0000259" key="12">
    <source>
        <dbReference type="PROSITE" id="PS51044"/>
    </source>
</evidence>
<dbReference type="InterPro" id="IPR004181">
    <property type="entry name" value="Znf_MIZ"/>
</dbReference>
<dbReference type="CDD" id="cd16651">
    <property type="entry name" value="SPL-RING_NSE2"/>
    <property type="match status" value="1"/>
</dbReference>
<keyword evidence="4" id="KW-0808">Transferase</keyword>
<feature type="compositionally biased region" description="Polar residues" evidence="11">
    <location>
        <begin position="130"/>
        <end position="154"/>
    </location>
</feature>
<feature type="region of interest" description="Disordered" evidence="11">
    <location>
        <begin position="130"/>
        <end position="185"/>
    </location>
</feature>
<evidence type="ECO:0000256" key="2">
    <source>
        <dbReference type="ARBA" id="ARBA00004718"/>
    </source>
</evidence>
<dbReference type="Gene3D" id="3.30.40.10">
    <property type="entry name" value="Zinc/RING finger domain, C3HC4 (zinc finger)"/>
    <property type="match status" value="1"/>
</dbReference>
<comment type="similarity">
    <text evidence="3">Belongs to the NSE2 family.</text>
</comment>
<dbReference type="GeneID" id="25295503"/>
<dbReference type="InterPro" id="IPR026846">
    <property type="entry name" value="Nse2(Mms21)"/>
</dbReference>
<keyword evidence="6 10" id="KW-0863">Zinc-finger</keyword>
<feature type="region of interest" description="Disordered" evidence="11">
    <location>
        <begin position="253"/>
        <end position="276"/>
    </location>
</feature>
<dbReference type="Proteomes" id="UP000053617">
    <property type="component" value="Unassembled WGS sequence"/>
</dbReference>
<evidence type="ECO:0000313" key="13">
    <source>
        <dbReference type="EMBL" id="KIX03879.1"/>
    </source>
</evidence>
<evidence type="ECO:0000256" key="3">
    <source>
        <dbReference type="ARBA" id="ARBA00008212"/>
    </source>
</evidence>
<organism evidence="13 14">
    <name type="scientific">Rhinocladiella mackenziei CBS 650.93</name>
    <dbReference type="NCBI Taxonomy" id="1442369"/>
    <lineage>
        <taxon>Eukaryota</taxon>
        <taxon>Fungi</taxon>
        <taxon>Dikarya</taxon>
        <taxon>Ascomycota</taxon>
        <taxon>Pezizomycotina</taxon>
        <taxon>Eurotiomycetes</taxon>
        <taxon>Chaetothyriomycetidae</taxon>
        <taxon>Chaetothyriales</taxon>
        <taxon>Herpotrichiellaceae</taxon>
        <taxon>Rhinocladiella</taxon>
    </lineage>
</organism>
<feature type="compositionally biased region" description="Polar residues" evidence="11">
    <location>
        <begin position="447"/>
        <end position="456"/>
    </location>
</feature>
<feature type="domain" description="SP-RING-type" evidence="12">
    <location>
        <begin position="274"/>
        <end position="384"/>
    </location>
</feature>
<dbReference type="RefSeq" id="XP_013271015.1">
    <property type="nucleotide sequence ID" value="XM_013415561.1"/>
</dbReference>
<keyword evidence="14" id="KW-1185">Reference proteome</keyword>
<dbReference type="PROSITE" id="PS51044">
    <property type="entry name" value="ZF_SP_RING"/>
    <property type="match status" value="1"/>
</dbReference>
<dbReference type="GO" id="GO:0030915">
    <property type="term" value="C:Smc5-Smc6 complex"/>
    <property type="evidence" value="ECO:0007669"/>
    <property type="project" value="InterPro"/>
</dbReference>
<dbReference type="PANTHER" id="PTHR21330">
    <property type="entry name" value="E3 SUMO-PROTEIN LIGASE NSE2"/>
    <property type="match status" value="1"/>
</dbReference>
<dbReference type="Pfam" id="PF11789">
    <property type="entry name" value="zf-Nse"/>
    <property type="match status" value="1"/>
</dbReference>
<protein>
    <recommendedName>
        <fullName evidence="12">SP-RING-type domain-containing protein</fullName>
    </recommendedName>
</protein>
<gene>
    <name evidence="13" type="ORF">Z518_07432</name>
</gene>
<dbReference type="STRING" id="1442369.A0A0D2IDH8"/>
<feature type="compositionally biased region" description="Basic and acidic residues" evidence="11">
    <location>
        <begin position="436"/>
        <end position="446"/>
    </location>
</feature>
<feature type="region of interest" description="Disordered" evidence="11">
    <location>
        <begin position="385"/>
        <end position="475"/>
    </location>
</feature>
<evidence type="ECO:0000256" key="8">
    <source>
        <dbReference type="ARBA" id="ARBA00022833"/>
    </source>
</evidence>
<feature type="compositionally biased region" description="Acidic residues" evidence="11">
    <location>
        <begin position="267"/>
        <end position="276"/>
    </location>
</feature>
<evidence type="ECO:0000256" key="7">
    <source>
        <dbReference type="ARBA" id="ARBA00022786"/>
    </source>
</evidence>
<dbReference type="HOGENOM" id="CLU_028753_1_0_1"/>
<feature type="compositionally biased region" description="Acidic residues" evidence="11">
    <location>
        <begin position="399"/>
        <end position="410"/>
    </location>
</feature>
<evidence type="ECO:0000256" key="1">
    <source>
        <dbReference type="ARBA" id="ARBA00004123"/>
    </source>
</evidence>
<dbReference type="PANTHER" id="PTHR21330:SF1">
    <property type="entry name" value="E3 SUMO-PROTEIN LIGASE NSE2"/>
    <property type="match status" value="1"/>
</dbReference>
<dbReference type="GO" id="GO:0008270">
    <property type="term" value="F:zinc ion binding"/>
    <property type="evidence" value="ECO:0007669"/>
    <property type="project" value="UniProtKB-KW"/>
</dbReference>
<feature type="compositionally biased region" description="Polar residues" evidence="11">
    <location>
        <begin position="1"/>
        <end position="24"/>
    </location>
</feature>
<dbReference type="SUPFAM" id="SSF57850">
    <property type="entry name" value="RING/U-box"/>
    <property type="match status" value="1"/>
</dbReference>
<keyword evidence="9" id="KW-0539">Nucleus</keyword>
<comment type="subcellular location">
    <subcellularLocation>
        <location evidence="1">Nucleus</location>
    </subcellularLocation>
</comment>
<reference evidence="13 14" key="1">
    <citation type="submission" date="2015-01" db="EMBL/GenBank/DDBJ databases">
        <title>The Genome Sequence of Rhinocladiella mackenzie CBS 650.93.</title>
        <authorList>
            <consortium name="The Broad Institute Genomics Platform"/>
            <person name="Cuomo C."/>
            <person name="de Hoog S."/>
            <person name="Gorbushina A."/>
            <person name="Stielow B."/>
            <person name="Teixiera M."/>
            <person name="Abouelleil A."/>
            <person name="Chapman S.B."/>
            <person name="Priest M."/>
            <person name="Young S.K."/>
            <person name="Wortman J."/>
            <person name="Nusbaum C."/>
            <person name="Birren B."/>
        </authorList>
    </citation>
    <scope>NUCLEOTIDE SEQUENCE [LARGE SCALE GENOMIC DNA]</scope>
    <source>
        <strain evidence="13 14">CBS 650.93</strain>
    </source>
</reference>
<keyword evidence="8" id="KW-0862">Zinc</keyword>
<name>A0A0D2IDH8_9EURO</name>
<dbReference type="GO" id="GO:0005634">
    <property type="term" value="C:nucleus"/>
    <property type="evidence" value="ECO:0007669"/>
    <property type="project" value="UniProtKB-SubCell"/>
</dbReference>
<evidence type="ECO:0000256" key="4">
    <source>
        <dbReference type="ARBA" id="ARBA00022679"/>
    </source>
</evidence>
<dbReference type="UniPathway" id="UPA00886"/>